<comment type="similarity">
    <text evidence="1">Belongs to the UPF0213 family.</text>
</comment>
<dbReference type="Gene3D" id="3.40.1440.10">
    <property type="entry name" value="GIY-YIG endonuclease"/>
    <property type="match status" value="1"/>
</dbReference>
<reference evidence="3 4" key="1">
    <citation type="submission" date="2019-01" db="EMBL/GenBank/DDBJ databases">
        <title>Complete genome sequencing of Aequorivita sp. H23M31.</title>
        <authorList>
            <person name="Bae J.-W."/>
        </authorList>
    </citation>
    <scope>NUCLEOTIDE SEQUENCE [LARGE SCALE GENOMIC DNA]</scope>
    <source>
        <strain evidence="3 4">H23M31</strain>
    </source>
</reference>
<proteinExistence type="inferred from homology"/>
<evidence type="ECO:0000256" key="1">
    <source>
        <dbReference type="ARBA" id="ARBA00007435"/>
    </source>
</evidence>
<dbReference type="RefSeq" id="WP_128250844.1">
    <property type="nucleotide sequence ID" value="NZ_CP034951.1"/>
</dbReference>
<keyword evidence="4" id="KW-1185">Reference proteome</keyword>
<dbReference type="PANTHER" id="PTHR34477">
    <property type="entry name" value="UPF0213 PROTEIN YHBQ"/>
    <property type="match status" value="1"/>
</dbReference>
<gene>
    <name evidence="3" type="ORF">EI546_12440</name>
</gene>
<dbReference type="KEGG" id="aev:EI546_12440"/>
<dbReference type="PROSITE" id="PS50164">
    <property type="entry name" value="GIY_YIG"/>
    <property type="match status" value="1"/>
</dbReference>
<dbReference type="OrthoDB" id="1495241at2"/>
<organism evidence="3 4">
    <name type="scientific">Aequorivita ciconiae</name>
    <dbReference type="NCBI Taxonomy" id="2494375"/>
    <lineage>
        <taxon>Bacteria</taxon>
        <taxon>Pseudomonadati</taxon>
        <taxon>Bacteroidota</taxon>
        <taxon>Flavobacteriia</taxon>
        <taxon>Flavobacteriales</taxon>
        <taxon>Flavobacteriaceae</taxon>
        <taxon>Aequorivita</taxon>
    </lineage>
</organism>
<evidence type="ECO:0000313" key="3">
    <source>
        <dbReference type="EMBL" id="QAA82479.1"/>
    </source>
</evidence>
<dbReference type="AlphaFoldDB" id="A0A410G5E1"/>
<protein>
    <submittedName>
        <fullName evidence="3">GIY-YIG nuclease family protein</fullName>
    </submittedName>
</protein>
<accession>A0A410G5E1</accession>
<sequence>MANSYVYILKCNDGSYYVGSTKDVGLRFWEHSNGEGCDYTAERIPVHLIYVEIFTRIDYAFGREHQIKRWSRKKKEALITGEIQDLQKFSKKKFKVKNSE</sequence>
<dbReference type="EMBL" id="CP034951">
    <property type="protein sequence ID" value="QAA82479.1"/>
    <property type="molecule type" value="Genomic_DNA"/>
</dbReference>
<feature type="domain" description="GIY-YIG" evidence="2">
    <location>
        <begin position="2"/>
        <end position="77"/>
    </location>
</feature>
<dbReference type="InterPro" id="IPR000305">
    <property type="entry name" value="GIY-YIG_endonuc"/>
</dbReference>
<dbReference type="InterPro" id="IPR035901">
    <property type="entry name" value="GIY-YIG_endonuc_sf"/>
</dbReference>
<dbReference type="Proteomes" id="UP000285517">
    <property type="component" value="Chromosome"/>
</dbReference>
<name>A0A410G5E1_9FLAO</name>
<dbReference type="Pfam" id="PF01541">
    <property type="entry name" value="GIY-YIG"/>
    <property type="match status" value="1"/>
</dbReference>
<evidence type="ECO:0000313" key="4">
    <source>
        <dbReference type="Proteomes" id="UP000285517"/>
    </source>
</evidence>
<dbReference type="SUPFAM" id="SSF82771">
    <property type="entry name" value="GIY-YIG endonuclease"/>
    <property type="match status" value="1"/>
</dbReference>
<dbReference type="PANTHER" id="PTHR34477:SF1">
    <property type="entry name" value="UPF0213 PROTEIN YHBQ"/>
    <property type="match status" value="1"/>
</dbReference>
<dbReference type="CDD" id="cd10456">
    <property type="entry name" value="GIY-YIG_UPF0213"/>
    <property type="match status" value="1"/>
</dbReference>
<dbReference type="InterPro" id="IPR050190">
    <property type="entry name" value="UPF0213_domain"/>
</dbReference>
<evidence type="ECO:0000259" key="2">
    <source>
        <dbReference type="PROSITE" id="PS50164"/>
    </source>
</evidence>